<evidence type="ECO:0000313" key="1">
    <source>
        <dbReference type="EMBL" id="TBU26025.1"/>
    </source>
</evidence>
<sequence>MPPHLSSLRTQMLPAEIIFDVVREAWLAIVNGDWALRWDFYNSISIVSHSFNGAMQNAALRIVAIRTPEDFKAYRCLVKRRWGLDPDYEGDNERVHPDATGFFVRSELHIVLADWICPGSGFQYRTDYVRIARYIPACKSLHVLVKELPSNDQYTLPYQPLFHFLSQYPDTRRMSLRWTYTHSNRYILPKFSVEGVTYLRVREFPRCICHNHRPSPPPGKRHYDDCFSYYLMTLFPNLSHLHIDTPYFLKNLTTPPNVTLVTIEVPPVHYSTSHGQFSSLSAWNIVSALTLGFFKTRVDPEEENPPPPRRRKIIVNTGPQEPQGWAVAVAACKAHNVELELRRVYNNPVRDK</sequence>
<reference evidence="1" key="1">
    <citation type="submission" date="2019-01" db="EMBL/GenBank/DDBJ databases">
        <title>Draft genome sequences of three monokaryotic isolates of the white-rot basidiomycete fungus Dichomitus squalens.</title>
        <authorList>
            <consortium name="DOE Joint Genome Institute"/>
            <person name="Lopez S.C."/>
            <person name="Andreopoulos B."/>
            <person name="Pangilinan J."/>
            <person name="Lipzen A."/>
            <person name="Riley R."/>
            <person name="Ahrendt S."/>
            <person name="Ng V."/>
            <person name="Barry K."/>
            <person name="Daum C."/>
            <person name="Grigoriev I.V."/>
            <person name="Hilden K.S."/>
            <person name="Makela M.R."/>
            <person name="de Vries R.P."/>
        </authorList>
    </citation>
    <scope>NUCLEOTIDE SEQUENCE [LARGE SCALE GENOMIC DNA]</scope>
    <source>
        <strain evidence="1">OM18370.1</strain>
    </source>
</reference>
<dbReference type="OrthoDB" id="2749557at2759"/>
<organism evidence="1">
    <name type="scientific">Dichomitus squalens</name>
    <dbReference type="NCBI Taxonomy" id="114155"/>
    <lineage>
        <taxon>Eukaryota</taxon>
        <taxon>Fungi</taxon>
        <taxon>Dikarya</taxon>
        <taxon>Basidiomycota</taxon>
        <taxon>Agaricomycotina</taxon>
        <taxon>Agaricomycetes</taxon>
        <taxon>Polyporales</taxon>
        <taxon>Polyporaceae</taxon>
        <taxon>Dichomitus</taxon>
    </lineage>
</organism>
<gene>
    <name evidence="1" type="ORF">BD311DRAFT_465728</name>
</gene>
<dbReference type="EMBL" id="ML143452">
    <property type="protein sequence ID" value="TBU26025.1"/>
    <property type="molecule type" value="Genomic_DNA"/>
</dbReference>
<accession>A0A4Q9MFA3</accession>
<protein>
    <submittedName>
        <fullName evidence="1">Uncharacterized protein</fullName>
    </submittedName>
</protein>
<dbReference type="AlphaFoldDB" id="A0A4Q9MFA3"/>
<name>A0A4Q9MFA3_9APHY</name>
<proteinExistence type="predicted"/>
<dbReference type="Proteomes" id="UP000292957">
    <property type="component" value="Unassembled WGS sequence"/>
</dbReference>